<feature type="domain" description="3-beta hydroxysteroid dehydrogenase/isomerase" evidence="3">
    <location>
        <begin position="5"/>
        <end position="235"/>
    </location>
</feature>
<accession>A0A915E846</accession>
<keyword evidence="1 2" id="KW-0560">Oxidoreductase</keyword>
<dbReference type="Gene3D" id="3.40.50.720">
    <property type="entry name" value="NAD(P)-binding Rossmann-like Domain"/>
    <property type="match status" value="1"/>
</dbReference>
<dbReference type="GO" id="GO:0016616">
    <property type="term" value="F:oxidoreductase activity, acting on the CH-OH group of donors, NAD or NADP as acceptor"/>
    <property type="evidence" value="ECO:0007669"/>
    <property type="project" value="InterPro"/>
</dbReference>
<keyword evidence="4" id="KW-1185">Reference proteome</keyword>
<evidence type="ECO:0000256" key="2">
    <source>
        <dbReference type="RuleBase" id="RU004475"/>
    </source>
</evidence>
<evidence type="ECO:0000256" key="1">
    <source>
        <dbReference type="ARBA" id="ARBA00023002"/>
    </source>
</evidence>
<dbReference type="PANTHER" id="PTHR10366:SF853">
    <property type="entry name" value="GH25466P"/>
    <property type="match status" value="1"/>
</dbReference>
<dbReference type="Pfam" id="PF01073">
    <property type="entry name" value="3Beta_HSD"/>
    <property type="match status" value="1"/>
</dbReference>
<reference evidence="5" key="1">
    <citation type="submission" date="2022-11" db="UniProtKB">
        <authorList>
            <consortium name="WormBaseParasite"/>
        </authorList>
    </citation>
    <scope>IDENTIFICATION</scope>
</reference>
<dbReference type="InterPro" id="IPR002225">
    <property type="entry name" value="3Beta_OHSteriod_DH/Estase"/>
</dbReference>
<organism evidence="4 5">
    <name type="scientific">Ditylenchus dipsaci</name>
    <dbReference type="NCBI Taxonomy" id="166011"/>
    <lineage>
        <taxon>Eukaryota</taxon>
        <taxon>Metazoa</taxon>
        <taxon>Ecdysozoa</taxon>
        <taxon>Nematoda</taxon>
        <taxon>Chromadorea</taxon>
        <taxon>Rhabditida</taxon>
        <taxon>Tylenchina</taxon>
        <taxon>Tylenchomorpha</taxon>
        <taxon>Sphaerularioidea</taxon>
        <taxon>Anguinidae</taxon>
        <taxon>Anguininae</taxon>
        <taxon>Ditylenchus</taxon>
    </lineage>
</organism>
<protein>
    <submittedName>
        <fullName evidence="5">3-beta hydroxysteroid dehydrogenase/isomerase domain-containing protein</fullName>
    </submittedName>
</protein>
<dbReference type="GO" id="GO:0006694">
    <property type="term" value="P:steroid biosynthetic process"/>
    <property type="evidence" value="ECO:0007669"/>
    <property type="project" value="InterPro"/>
</dbReference>
<evidence type="ECO:0000313" key="5">
    <source>
        <dbReference type="WBParaSite" id="jg3066"/>
    </source>
</evidence>
<proteinExistence type="inferred from homology"/>
<evidence type="ECO:0000259" key="3">
    <source>
        <dbReference type="Pfam" id="PF01073"/>
    </source>
</evidence>
<dbReference type="SUPFAM" id="SSF51735">
    <property type="entry name" value="NAD(P)-binding Rossmann-fold domains"/>
    <property type="match status" value="1"/>
</dbReference>
<comment type="similarity">
    <text evidence="2">Belongs to the 3-beta-HSD family.</text>
</comment>
<dbReference type="Proteomes" id="UP000887574">
    <property type="component" value="Unplaced"/>
</dbReference>
<dbReference type="AlphaFoldDB" id="A0A915E846"/>
<dbReference type="InterPro" id="IPR050425">
    <property type="entry name" value="NAD(P)_dehydrat-like"/>
</dbReference>
<dbReference type="PANTHER" id="PTHR10366">
    <property type="entry name" value="NAD DEPENDENT EPIMERASE/DEHYDRATASE"/>
    <property type="match status" value="1"/>
</dbReference>
<name>A0A915E846_9BILA</name>
<evidence type="ECO:0000313" key="4">
    <source>
        <dbReference type="Proteomes" id="UP000887574"/>
    </source>
</evidence>
<dbReference type="WBParaSite" id="jg3066">
    <property type="protein sequence ID" value="jg3066"/>
    <property type="gene ID" value="jg3066"/>
</dbReference>
<sequence>MERIAVLGANSLIGQHLLCAIASVDNNNKTMVVWEMTDPFFNRLADNNNMKSLNVNSFVGLNSLDDALQGCDIVFNLHEVQDFSLMPNEQLLKQHNVEFVENLVEKCFTSGVSKLIHLSSVYLQCSARWPNVKNRECEDYDKFRSEVPFPAYCDSKYKAEQLIQSKVGQIQSISARVGPVYGEGDCCSLICDSILLSERIYQLPRIGDQNGVLQFVYAGNVAYALLKCADKLFEDDAVRNEIPLYDESNRSINNRASAVSEMGLFLSTSSSLFIACSACLVGCRQVGHENADLRVSLSVLSLLGLPSLDVLQRLQAARFLQLVAGIRLRN</sequence>
<dbReference type="InterPro" id="IPR036291">
    <property type="entry name" value="NAD(P)-bd_dom_sf"/>
</dbReference>